<comment type="caution">
    <text evidence="1">The sequence shown here is derived from an EMBL/GenBank/DDBJ whole genome shotgun (WGS) entry which is preliminary data.</text>
</comment>
<gene>
    <name evidence="1" type="ORF">HaLaN_11021</name>
</gene>
<keyword evidence="2" id="KW-1185">Reference proteome</keyword>
<protein>
    <submittedName>
        <fullName evidence="1">Uncharacterized protein</fullName>
    </submittedName>
</protein>
<dbReference type="EMBL" id="BLLF01000778">
    <property type="protein sequence ID" value="GFH14888.1"/>
    <property type="molecule type" value="Genomic_DNA"/>
</dbReference>
<sequence length="85" mass="7942">MSLPDDEYLDAVAPDANASAERQPGTLAGIAGALVGGALGAMAGPVGAAAGAAAGAQAGSTIGLALASAGLLEAKWLYTVGCTTL</sequence>
<organism evidence="1 2">
    <name type="scientific">Haematococcus lacustris</name>
    <name type="common">Green alga</name>
    <name type="synonym">Haematococcus pluvialis</name>
    <dbReference type="NCBI Taxonomy" id="44745"/>
    <lineage>
        <taxon>Eukaryota</taxon>
        <taxon>Viridiplantae</taxon>
        <taxon>Chlorophyta</taxon>
        <taxon>core chlorophytes</taxon>
        <taxon>Chlorophyceae</taxon>
        <taxon>CS clade</taxon>
        <taxon>Chlamydomonadales</taxon>
        <taxon>Haematococcaceae</taxon>
        <taxon>Haematococcus</taxon>
    </lineage>
</organism>
<evidence type="ECO:0000313" key="2">
    <source>
        <dbReference type="Proteomes" id="UP000485058"/>
    </source>
</evidence>
<dbReference type="Proteomes" id="UP000485058">
    <property type="component" value="Unassembled WGS sequence"/>
</dbReference>
<dbReference type="AlphaFoldDB" id="A0A699Z6J3"/>
<evidence type="ECO:0000313" key="1">
    <source>
        <dbReference type="EMBL" id="GFH14888.1"/>
    </source>
</evidence>
<reference evidence="1 2" key="1">
    <citation type="submission" date="2020-02" db="EMBL/GenBank/DDBJ databases">
        <title>Draft genome sequence of Haematococcus lacustris strain NIES-144.</title>
        <authorList>
            <person name="Morimoto D."/>
            <person name="Nakagawa S."/>
            <person name="Yoshida T."/>
            <person name="Sawayama S."/>
        </authorList>
    </citation>
    <scope>NUCLEOTIDE SEQUENCE [LARGE SCALE GENOMIC DNA]</scope>
    <source>
        <strain evidence="1 2">NIES-144</strain>
    </source>
</reference>
<accession>A0A699Z6J3</accession>
<name>A0A699Z6J3_HAELA</name>
<proteinExistence type="predicted"/>